<protein>
    <submittedName>
        <fullName evidence="1">Uncharacterized protein</fullName>
    </submittedName>
</protein>
<gene>
    <name evidence="1" type="ORF">Vbra_4685</name>
</gene>
<accession>A0A0G4EB88</accession>
<dbReference type="Proteomes" id="UP000041254">
    <property type="component" value="Unassembled WGS sequence"/>
</dbReference>
<organism evidence="1 2">
    <name type="scientific">Vitrella brassicaformis (strain CCMP3155)</name>
    <dbReference type="NCBI Taxonomy" id="1169540"/>
    <lineage>
        <taxon>Eukaryota</taxon>
        <taxon>Sar</taxon>
        <taxon>Alveolata</taxon>
        <taxon>Colpodellida</taxon>
        <taxon>Vitrellaceae</taxon>
        <taxon>Vitrella</taxon>
    </lineage>
</organism>
<keyword evidence="2" id="KW-1185">Reference proteome</keyword>
<evidence type="ECO:0000313" key="2">
    <source>
        <dbReference type="Proteomes" id="UP000041254"/>
    </source>
</evidence>
<dbReference type="InParanoid" id="A0A0G4EB88"/>
<reference evidence="1 2" key="1">
    <citation type="submission" date="2014-11" db="EMBL/GenBank/DDBJ databases">
        <authorList>
            <person name="Zhu J."/>
            <person name="Qi W."/>
            <person name="Song R."/>
        </authorList>
    </citation>
    <scope>NUCLEOTIDE SEQUENCE [LARGE SCALE GENOMIC DNA]</scope>
</reference>
<evidence type="ECO:0000313" key="1">
    <source>
        <dbReference type="EMBL" id="CEL92520.1"/>
    </source>
</evidence>
<dbReference type="VEuPathDB" id="CryptoDB:Vbra_4685"/>
<name>A0A0G4EB88_VITBC</name>
<proteinExistence type="predicted"/>
<dbReference type="AlphaFoldDB" id="A0A0G4EB88"/>
<dbReference type="PhylomeDB" id="A0A0G4EB88"/>
<dbReference type="EMBL" id="CDMY01000086">
    <property type="protein sequence ID" value="CEL92520.1"/>
    <property type="molecule type" value="Genomic_DNA"/>
</dbReference>
<sequence length="103" mass="11478">MASRRERANITKATEDYEWLEVADIAQHSERLENPCVELGGIKGESVAERVDLLTTHLERERGAVVAMLLRERAVFEAGQQPMDHFVAIKPQPDPSGVPLTQA</sequence>